<accession>A0ABV9Y6E5</accession>
<feature type="region of interest" description="Disordered" evidence="10">
    <location>
        <begin position="308"/>
        <end position="334"/>
    </location>
</feature>
<evidence type="ECO:0000256" key="2">
    <source>
        <dbReference type="ARBA" id="ARBA00010278"/>
    </source>
</evidence>
<comment type="function">
    <text evidence="9">Involved in degradation of plant cell walls. Hydrolyzes the feruloyl-arabinose ester bond in arabinoxylans, and the feruloyl-galactose ester bond in pectin. Active against paranitrophenyl-acetate, methyl ferulate and wheat arabinoxylan.</text>
</comment>
<evidence type="ECO:0000256" key="3">
    <source>
        <dbReference type="ARBA" id="ARBA00022525"/>
    </source>
</evidence>
<dbReference type="InterPro" id="IPR029058">
    <property type="entry name" value="AB_hydrolase_fold"/>
</dbReference>
<reference evidence="14" key="1">
    <citation type="journal article" date="2019" name="Int. J. Syst. Evol. Microbiol.">
        <title>The Global Catalogue of Microorganisms (GCM) 10K type strain sequencing project: providing services to taxonomists for standard genome sequencing and annotation.</title>
        <authorList>
            <consortium name="The Broad Institute Genomics Platform"/>
            <consortium name="The Broad Institute Genome Sequencing Center for Infectious Disease"/>
            <person name="Wu L."/>
            <person name="Ma J."/>
        </authorList>
    </citation>
    <scope>NUCLEOTIDE SEQUENCE [LARGE SCALE GENOMIC DNA]</scope>
    <source>
        <strain evidence="14">KCTC 12848</strain>
    </source>
</reference>
<evidence type="ECO:0000256" key="11">
    <source>
        <dbReference type="SAM" id="SignalP"/>
    </source>
</evidence>
<keyword evidence="5 11" id="KW-0732">Signal</keyword>
<keyword evidence="14" id="KW-1185">Reference proteome</keyword>
<feature type="chain" id="PRO_5045298689" evidence="11">
    <location>
        <begin position="27"/>
        <end position="439"/>
    </location>
</feature>
<keyword evidence="6" id="KW-0378">Hydrolase</keyword>
<evidence type="ECO:0000259" key="12">
    <source>
        <dbReference type="PROSITE" id="PS51173"/>
    </source>
</evidence>
<dbReference type="RefSeq" id="WP_380647513.1">
    <property type="nucleotide sequence ID" value="NZ_BAAAKE010000014.1"/>
</dbReference>
<evidence type="ECO:0000256" key="1">
    <source>
        <dbReference type="ARBA" id="ARBA00004613"/>
    </source>
</evidence>
<keyword evidence="7" id="KW-0119">Carbohydrate metabolism</keyword>
<comment type="subcellular location">
    <subcellularLocation>
        <location evidence="1">Secreted</location>
    </subcellularLocation>
</comment>
<comment type="similarity">
    <text evidence="2">Belongs to the faeC family.</text>
</comment>
<dbReference type="PANTHER" id="PTHR38050:SF1">
    <property type="entry name" value="FERULOYL ESTERASE C"/>
    <property type="match status" value="1"/>
</dbReference>
<dbReference type="InterPro" id="IPR001919">
    <property type="entry name" value="CBD2"/>
</dbReference>
<dbReference type="PANTHER" id="PTHR38050">
    <property type="match status" value="1"/>
</dbReference>
<proteinExistence type="inferred from homology"/>
<evidence type="ECO:0000256" key="9">
    <source>
        <dbReference type="ARBA" id="ARBA00025250"/>
    </source>
</evidence>
<evidence type="ECO:0000256" key="10">
    <source>
        <dbReference type="SAM" id="MobiDB-lite"/>
    </source>
</evidence>
<dbReference type="SUPFAM" id="SSF49384">
    <property type="entry name" value="Carbohydrate-binding domain"/>
    <property type="match status" value="1"/>
</dbReference>
<dbReference type="SUPFAM" id="SSF53474">
    <property type="entry name" value="alpha/beta-Hydrolases"/>
    <property type="match status" value="1"/>
</dbReference>
<dbReference type="EMBL" id="JBHSJB010000025">
    <property type="protein sequence ID" value="MFC5057122.1"/>
    <property type="molecule type" value="Genomic_DNA"/>
</dbReference>
<organism evidence="13 14">
    <name type="scientific">Saccharothrix xinjiangensis</name>
    <dbReference type="NCBI Taxonomy" id="204798"/>
    <lineage>
        <taxon>Bacteria</taxon>
        <taxon>Bacillati</taxon>
        <taxon>Actinomycetota</taxon>
        <taxon>Actinomycetes</taxon>
        <taxon>Pseudonocardiales</taxon>
        <taxon>Pseudonocardiaceae</taxon>
        <taxon>Saccharothrix</taxon>
    </lineage>
</organism>
<feature type="signal peptide" evidence="11">
    <location>
        <begin position="1"/>
        <end position="26"/>
    </location>
</feature>
<dbReference type="PROSITE" id="PS51173">
    <property type="entry name" value="CBM2"/>
    <property type="match status" value="1"/>
</dbReference>
<dbReference type="Gene3D" id="3.40.50.1820">
    <property type="entry name" value="alpha/beta hydrolase"/>
    <property type="match status" value="1"/>
</dbReference>
<dbReference type="SMART" id="SM00637">
    <property type="entry name" value="CBD_II"/>
    <property type="match status" value="1"/>
</dbReference>
<dbReference type="InterPro" id="IPR008965">
    <property type="entry name" value="CBM2/CBM3_carb-bd_dom_sf"/>
</dbReference>
<name>A0ABV9Y6E5_9PSEU</name>
<evidence type="ECO:0000313" key="13">
    <source>
        <dbReference type="EMBL" id="MFC5057122.1"/>
    </source>
</evidence>
<dbReference type="InterPro" id="IPR043595">
    <property type="entry name" value="FaeB/C/D"/>
</dbReference>
<comment type="caution">
    <text evidence="13">The sequence shown here is derived from an EMBL/GenBank/DDBJ whole genome shotgun (WGS) entry which is preliminary data.</text>
</comment>
<keyword evidence="3" id="KW-0964">Secreted</keyword>
<dbReference type="Proteomes" id="UP001595833">
    <property type="component" value="Unassembled WGS sequence"/>
</dbReference>
<dbReference type="Gene3D" id="2.60.40.290">
    <property type="match status" value="1"/>
</dbReference>
<evidence type="ECO:0000256" key="5">
    <source>
        <dbReference type="ARBA" id="ARBA00022729"/>
    </source>
</evidence>
<evidence type="ECO:0000256" key="8">
    <source>
        <dbReference type="ARBA" id="ARBA00023326"/>
    </source>
</evidence>
<keyword evidence="4" id="KW-0858">Xylan degradation</keyword>
<dbReference type="InterPro" id="IPR012291">
    <property type="entry name" value="CBM2_carb-bd_dom_sf"/>
</dbReference>
<dbReference type="Pfam" id="PF00553">
    <property type="entry name" value="CBM_2"/>
    <property type="match status" value="1"/>
</dbReference>
<keyword evidence="8" id="KW-0624">Polysaccharide degradation</keyword>
<evidence type="ECO:0000256" key="7">
    <source>
        <dbReference type="ARBA" id="ARBA00023277"/>
    </source>
</evidence>
<evidence type="ECO:0000256" key="4">
    <source>
        <dbReference type="ARBA" id="ARBA00022651"/>
    </source>
</evidence>
<feature type="domain" description="CBM2" evidence="12">
    <location>
        <begin position="328"/>
        <end position="439"/>
    </location>
</feature>
<sequence>MRHRTLLGTVAVAAFLALATTGTALSGILPGAGTPVGAAAATAGCGKAPGLAGGTHTIQSGGKNRTFILRVPGNYDNSRPYRLIFAFHWWHGTANDVATGGSSGASWAYYGQQEQSNNSAILVAPQGIDNAWPNNGGEDVAFVDAMIARIEAALCVDTTQRFATGFSYGGGMSYALACGRANVFRAVAVFAGAQLSGCDGGTQPIAYLGIHGISDTVLNISQGRSLRDRFVRNNGCTATNPREPAAGSRTHITTAYPGCRAGYPVVWAAFDGGHLPGAVDGCACEDGARSWTKGEVWRFFSQFAGTPTDTTTTTTTTTTGTTGTTTTTTTPPGGESCRVSTTINAWNGGLTSSITITNTGAAPIRGWSLVFTLPGGQAITSGWNASYSPASGQVTARNASYNGEIAPNASVDIGFQANHTGNTGKPAAFTLNGAACAVA</sequence>
<gene>
    <name evidence="13" type="ORF">ACFPFM_25670</name>
</gene>
<evidence type="ECO:0000313" key="14">
    <source>
        <dbReference type="Proteomes" id="UP001595833"/>
    </source>
</evidence>
<protein>
    <submittedName>
        <fullName evidence="13">Cellulose binding domain-containing protein</fullName>
    </submittedName>
</protein>
<evidence type="ECO:0000256" key="6">
    <source>
        <dbReference type="ARBA" id="ARBA00022801"/>
    </source>
</evidence>